<organism evidence="2 3">
    <name type="scientific">Burkholderia vietnamiensis (strain G4 / LMG 22486)</name>
    <name type="common">Burkholderia cepacia (strain R1808)</name>
    <dbReference type="NCBI Taxonomy" id="269482"/>
    <lineage>
        <taxon>Bacteria</taxon>
        <taxon>Pseudomonadati</taxon>
        <taxon>Pseudomonadota</taxon>
        <taxon>Betaproteobacteria</taxon>
        <taxon>Burkholderiales</taxon>
        <taxon>Burkholderiaceae</taxon>
        <taxon>Burkholderia</taxon>
        <taxon>Burkholderia cepacia complex</taxon>
    </lineage>
</organism>
<accession>A4JGR0</accession>
<dbReference type="Proteomes" id="UP000002287">
    <property type="component" value="Chromosome 1"/>
</dbReference>
<reference evidence="3" key="1">
    <citation type="submission" date="2007-03" db="EMBL/GenBank/DDBJ databases">
        <title>Complete sequence of chromosome 1 of Burkholderia vietnamiensis G4.</title>
        <authorList>
            <consortium name="US DOE Joint Genome Institute"/>
            <person name="Copeland A."/>
            <person name="Lucas S."/>
            <person name="Lapidus A."/>
            <person name="Barry K."/>
            <person name="Detter J.C."/>
            <person name="Glavina del Rio T."/>
            <person name="Hammon N."/>
            <person name="Israni S."/>
            <person name="Dalin E."/>
            <person name="Tice H."/>
            <person name="Pitluck S."/>
            <person name="Chain P."/>
            <person name="Malfatti S."/>
            <person name="Shin M."/>
            <person name="Vergez L."/>
            <person name="Schmutz J."/>
            <person name="Larimer F."/>
            <person name="Land M."/>
            <person name="Hauser L."/>
            <person name="Kyrpides N."/>
            <person name="Tiedje J."/>
            <person name="Richardson P."/>
        </authorList>
    </citation>
    <scope>NUCLEOTIDE SEQUENCE [LARGE SCALE GENOMIC DNA]</scope>
    <source>
        <strain evidence="3">G4 / LMG 22486</strain>
    </source>
</reference>
<evidence type="ECO:0000313" key="3">
    <source>
        <dbReference type="Proteomes" id="UP000002287"/>
    </source>
</evidence>
<name>A4JGR0_BURVG</name>
<dbReference type="KEGG" id="bvi:Bcep1808_2464"/>
<dbReference type="HOGENOM" id="CLU_2551877_0_0_4"/>
<evidence type="ECO:0000256" key="1">
    <source>
        <dbReference type="SAM" id="MobiDB-lite"/>
    </source>
</evidence>
<sequence>MSKLLFKGLLGQRSRANRSPGSESAIRPASERRALSRHSATPELQQDRRSFHHLSKCSANDLAAMQRVCIEAVSALRRIEHS</sequence>
<feature type="region of interest" description="Disordered" evidence="1">
    <location>
        <begin position="1"/>
        <end position="49"/>
    </location>
</feature>
<dbReference type="EMBL" id="CP000614">
    <property type="protein sequence ID" value="ABO55463.1"/>
    <property type="molecule type" value="Genomic_DNA"/>
</dbReference>
<evidence type="ECO:0000313" key="2">
    <source>
        <dbReference type="EMBL" id="ABO55463.1"/>
    </source>
</evidence>
<gene>
    <name evidence="2" type="ordered locus">Bcep1808_2464</name>
</gene>
<protein>
    <submittedName>
        <fullName evidence="2">Uncharacterized protein</fullName>
    </submittedName>
</protein>
<dbReference type="AlphaFoldDB" id="A4JGR0"/>
<proteinExistence type="predicted"/>